<proteinExistence type="predicted"/>
<evidence type="ECO:0000313" key="3">
    <source>
        <dbReference type="Proteomes" id="UP000530928"/>
    </source>
</evidence>
<dbReference type="RefSeq" id="WP_181611435.1">
    <property type="nucleotide sequence ID" value="NZ_BAABAM010000003.1"/>
</dbReference>
<evidence type="ECO:0000313" key="2">
    <source>
        <dbReference type="EMBL" id="MBA2892697.1"/>
    </source>
</evidence>
<protein>
    <recommendedName>
        <fullName evidence="4">Lactococcin 972 family bacteriocin</fullName>
    </recommendedName>
</protein>
<feature type="chain" id="PRO_5031038031" description="Lactococcin 972 family bacteriocin" evidence="1">
    <location>
        <begin position="31"/>
        <end position="97"/>
    </location>
</feature>
<name>A0A7W0CKM1_9ACTN</name>
<accession>A0A7W0CKM1</accession>
<dbReference type="Proteomes" id="UP000530928">
    <property type="component" value="Unassembled WGS sequence"/>
</dbReference>
<evidence type="ECO:0000256" key="1">
    <source>
        <dbReference type="SAM" id="SignalP"/>
    </source>
</evidence>
<evidence type="ECO:0008006" key="4">
    <source>
        <dbReference type="Google" id="ProtNLM"/>
    </source>
</evidence>
<gene>
    <name evidence="2" type="ORF">HNR30_004051</name>
</gene>
<keyword evidence="3" id="KW-1185">Reference proteome</keyword>
<keyword evidence="1" id="KW-0732">Signal</keyword>
<organism evidence="2 3">
    <name type="scientific">Nonomuraea soli</name>
    <dbReference type="NCBI Taxonomy" id="1032476"/>
    <lineage>
        <taxon>Bacteria</taxon>
        <taxon>Bacillati</taxon>
        <taxon>Actinomycetota</taxon>
        <taxon>Actinomycetes</taxon>
        <taxon>Streptosporangiales</taxon>
        <taxon>Streptosporangiaceae</taxon>
        <taxon>Nonomuraea</taxon>
    </lineage>
</organism>
<comment type="caution">
    <text evidence="2">The sequence shown here is derived from an EMBL/GenBank/DDBJ whole genome shotgun (WGS) entry which is preliminary data.</text>
</comment>
<reference evidence="2 3" key="1">
    <citation type="submission" date="2020-07" db="EMBL/GenBank/DDBJ databases">
        <title>Genomic Encyclopedia of Type Strains, Phase IV (KMG-IV): sequencing the most valuable type-strain genomes for metagenomic binning, comparative biology and taxonomic classification.</title>
        <authorList>
            <person name="Goeker M."/>
        </authorList>
    </citation>
    <scope>NUCLEOTIDE SEQUENCE [LARGE SCALE GENOMIC DNA]</scope>
    <source>
        <strain evidence="2 3">DSM 45533</strain>
    </source>
</reference>
<sequence length="97" mass="10971">MNAPAKLAATLTTALVAAGSLLLVAQPASADPDWPFANDCDKKNYSKYMSWGWRQGRIDFTYDHTDDRINNYYRSTWRDTGEKVGNGWASCINLHQR</sequence>
<dbReference type="AlphaFoldDB" id="A0A7W0CKM1"/>
<feature type="signal peptide" evidence="1">
    <location>
        <begin position="1"/>
        <end position="30"/>
    </location>
</feature>
<dbReference type="EMBL" id="JACDUR010000004">
    <property type="protein sequence ID" value="MBA2892697.1"/>
    <property type="molecule type" value="Genomic_DNA"/>
</dbReference>